<organism evidence="4 5">
    <name type="scientific">Aromatoleum petrolei</name>
    <dbReference type="NCBI Taxonomy" id="76116"/>
    <lineage>
        <taxon>Bacteria</taxon>
        <taxon>Pseudomonadati</taxon>
        <taxon>Pseudomonadota</taxon>
        <taxon>Betaproteobacteria</taxon>
        <taxon>Rhodocyclales</taxon>
        <taxon>Rhodocyclaceae</taxon>
        <taxon>Aromatoleum</taxon>
    </lineage>
</organism>
<dbReference type="Gene3D" id="3.30.70.1230">
    <property type="entry name" value="Nucleotide cyclase"/>
    <property type="match status" value="1"/>
</dbReference>
<gene>
    <name evidence="4" type="ORF">GPA26_23860</name>
</gene>
<dbReference type="SMART" id="SM01080">
    <property type="entry name" value="CHASE2"/>
    <property type="match status" value="1"/>
</dbReference>
<sequence length="684" mass="70751">MHDPALRRSAAHSPGRTADGPVRPSWRGALGMALAGALLALALGLSPLAELERSFGLRFLYGLRGPVAAPQDIVIVAMDAASAQALGVPERPERWPRGLHARLISGLAASGARVIGFDVLFAQAREPAEDAALADALRRAGRVVLAETIRRDFVRGADGSVVASADQRVPPLPLFAEAAGASAPFVLPKTPDGVFEFWTRVPTVGDRPSLPLVLATRMGVAGSPQDPSPDEPRRLLNLYGPLGTVTTISYGRALELLADPVAATATFGGKAVLVGYSEANQSRQTDAYRTPFSTADGVDVSGVELAATALGNLLEGSWLRRPGEGAALALLAAQAALLALPWGLARPRAALAATAGVCVVYAGLALWAFSAARLWLPVVLPLAFSPALVGALGIARQHRAALRRRGELERALELGVPRAAIERLAAVLGDGGQGKTVIAVCLCSDIVSYTTIAESLSPQAARDLLNRYLARFIPIVESHGGYAADMVGDSVLSLWIAETGPEPAVAAACRAGLELDRAMNASPGADGALPTRLGLHCGPIFFGEVGAPGRHELRAVGDIVNTASRIQGANKYLNTGVLVSRAVADRLGPGEARSLGRFALAGKGQAMELLQLSREALPAPAAARFGAGLQAFVAGEFGAAAAQFAAAREAGDAGPAVFYLAQCRALAARPRDPAWQGVAVLPGK</sequence>
<comment type="caution">
    <text evidence="4">The sequence shown here is derived from an EMBL/GenBank/DDBJ whole genome shotgun (WGS) entry which is preliminary data.</text>
</comment>
<dbReference type="InterPro" id="IPR007890">
    <property type="entry name" value="CHASE2"/>
</dbReference>
<dbReference type="InterPro" id="IPR001054">
    <property type="entry name" value="A/G_cyclase"/>
</dbReference>
<keyword evidence="2" id="KW-0812">Transmembrane</keyword>
<protein>
    <submittedName>
        <fullName evidence="4">CHASE2 domain-containing protein</fullName>
    </submittedName>
</protein>
<keyword evidence="2" id="KW-1133">Transmembrane helix</keyword>
<accession>A0ABX1MXW2</accession>
<dbReference type="CDD" id="cd07302">
    <property type="entry name" value="CHD"/>
    <property type="match status" value="1"/>
</dbReference>
<name>A0ABX1MXW2_9RHOO</name>
<dbReference type="Pfam" id="PF00211">
    <property type="entry name" value="Guanylate_cyc"/>
    <property type="match status" value="1"/>
</dbReference>
<dbReference type="SUPFAM" id="SSF55073">
    <property type="entry name" value="Nucleotide cyclase"/>
    <property type="match status" value="1"/>
</dbReference>
<feature type="transmembrane region" description="Helical" evidence="2">
    <location>
        <begin position="349"/>
        <end position="369"/>
    </location>
</feature>
<evidence type="ECO:0000259" key="3">
    <source>
        <dbReference type="PROSITE" id="PS50125"/>
    </source>
</evidence>
<dbReference type="Pfam" id="PF05226">
    <property type="entry name" value="CHASE2"/>
    <property type="match status" value="1"/>
</dbReference>
<evidence type="ECO:0000313" key="4">
    <source>
        <dbReference type="EMBL" id="NMF91501.1"/>
    </source>
</evidence>
<dbReference type="InterPro" id="IPR029787">
    <property type="entry name" value="Nucleotide_cyclase"/>
</dbReference>
<dbReference type="PROSITE" id="PS50125">
    <property type="entry name" value="GUANYLATE_CYCLASE_2"/>
    <property type="match status" value="1"/>
</dbReference>
<evidence type="ECO:0000313" key="5">
    <source>
        <dbReference type="Proteomes" id="UP000652074"/>
    </source>
</evidence>
<feature type="transmembrane region" description="Helical" evidence="2">
    <location>
        <begin position="375"/>
        <end position="395"/>
    </location>
</feature>
<keyword evidence="2" id="KW-0472">Membrane</keyword>
<dbReference type="Proteomes" id="UP000652074">
    <property type="component" value="Unassembled WGS sequence"/>
</dbReference>
<dbReference type="PANTHER" id="PTHR43081:SF1">
    <property type="entry name" value="ADENYLATE CYCLASE, TERMINAL-DIFFERENTIATION SPECIFIC"/>
    <property type="match status" value="1"/>
</dbReference>
<feature type="region of interest" description="Disordered" evidence="1">
    <location>
        <begin position="1"/>
        <end position="23"/>
    </location>
</feature>
<reference evidence="4 5" key="1">
    <citation type="submission" date="2019-12" db="EMBL/GenBank/DDBJ databases">
        <title>Comparative genomics gives insights into the taxonomy of the Azoarcus-Aromatoleum group and reveals separate origins of nif in the plant-associated Azoarcus and non-plant-associated Aromatoleum sub-groups.</title>
        <authorList>
            <person name="Lafos M."/>
            <person name="Maluk M."/>
            <person name="Batista M."/>
            <person name="Junghare M."/>
            <person name="Carmona M."/>
            <person name="Faoro H."/>
            <person name="Cruz L.M."/>
            <person name="Battistoni F."/>
            <person name="De Souza E."/>
            <person name="Pedrosa F."/>
            <person name="Chen W.-M."/>
            <person name="Poole P.S."/>
            <person name="Dixon R.A."/>
            <person name="James E.K."/>
        </authorList>
    </citation>
    <scope>NUCLEOTIDE SEQUENCE [LARGE SCALE GENOMIC DNA]</scope>
    <source>
        <strain evidence="4 5">ToN1</strain>
    </source>
</reference>
<dbReference type="EMBL" id="WTVR01000090">
    <property type="protein sequence ID" value="NMF91501.1"/>
    <property type="molecule type" value="Genomic_DNA"/>
</dbReference>
<feature type="transmembrane region" description="Helical" evidence="2">
    <location>
        <begin position="29"/>
        <end position="49"/>
    </location>
</feature>
<evidence type="ECO:0000256" key="2">
    <source>
        <dbReference type="SAM" id="Phobius"/>
    </source>
</evidence>
<dbReference type="InterPro" id="IPR050697">
    <property type="entry name" value="Adenylyl/Guanylyl_Cyclase_3/4"/>
</dbReference>
<keyword evidence="5" id="KW-1185">Reference proteome</keyword>
<dbReference type="PANTHER" id="PTHR43081">
    <property type="entry name" value="ADENYLATE CYCLASE, TERMINAL-DIFFERENTIATION SPECIFIC-RELATED"/>
    <property type="match status" value="1"/>
</dbReference>
<dbReference type="SMART" id="SM00044">
    <property type="entry name" value="CYCc"/>
    <property type="match status" value="1"/>
</dbReference>
<proteinExistence type="predicted"/>
<feature type="domain" description="Guanylate cyclase" evidence="3">
    <location>
        <begin position="440"/>
        <end position="567"/>
    </location>
</feature>
<evidence type="ECO:0000256" key="1">
    <source>
        <dbReference type="SAM" id="MobiDB-lite"/>
    </source>
</evidence>